<evidence type="ECO:0000313" key="2">
    <source>
        <dbReference type="Proteomes" id="UP000182149"/>
    </source>
</evidence>
<dbReference type="AlphaFoldDB" id="A0A1L8QN80"/>
<name>A0A1L8QN80_9ENTE</name>
<evidence type="ECO:0000313" key="1">
    <source>
        <dbReference type="EMBL" id="OJG08968.1"/>
    </source>
</evidence>
<keyword evidence="2" id="KW-1185">Reference proteome</keyword>
<accession>A0A1L8QN80</accession>
<reference evidence="1 2" key="1">
    <citation type="submission" date="2014-12" db="EMBL/GenBank/DDBJ databases">
        <title>Draft genome sequences of 29 type strains of Enterococci.</title>
        <authorList>
            <person name="Zhong Z."/>
            <person name="Sun Z."/>
            <person name="Liu W."/>
            <person name="Zhang W."/>
            <person name="Zhang H."/>
        </authorList>
    </citation>
    <scope>NUCLEOTIDE SEQUENCE [LARGE SCALE GENOMIC DNA]</scope>
    <source>
        <strain evidence="1 2">DSM 17690</strain>
    </source>
</reference>
<dbReference type="RefSeq" id="WP_071875715.1">
    <property type="nucleotide sequence ID" value="NZ_JBHSHF010000009.1"/>
</dbReference>
<gene>
    <name evidence="1" type="ORF">RU93_GL001276</name>
</gene>
<dbReference type="EMBL" id="JXKD01000023">
    <property type="protein sequence ID" value="OJG08968.1"/>
    <property type="molecule type" value="Genomic_DNA"/>
</dbReference>
<proteinExistence type="predicted"/>
<organism evidence="1 2">
    <name type="scientific">Enterococcus aquimarinus</name>
    <dbReference type="NCBI Taxonomy" id="328396"/>
    <lineage>
        <taxon>Bacteria</taxon>
        <taxon>Bacillati</taxon>
        <taxon>Bacillota</taxon>
        <taxon>Bacilli</taxon>
        <taxon>Lactobacillales</taxon>
        <taxon>Enterococcaceae</taxon>
        <taxon>Enterococcus</taxon>
    </lineage>
</organism>
<comment type="caution">
    <text evidence="1">The sequence shown here is derived from an EMBL/GenBank/DDBJ whole genome shotgun (WGS) entry which is preliminary data.</text>
</comment>
<dbReference type="OrthoDB" id="2186514at2"/>
<dbReference type="STRING" id="328396.RU93_GL001276"/>
<dbReference type="InterPro" id="IPR032710">
    <property type="entry name" value="NTF2-like_dom_sf"/>
</dbReference>
<protein>
    <recommendedName>
        <fullName evidence="3">SnoaL-like domain-containing protein</fullName>
    </recommendedName>
</protein>
<evidence type="ECO:0008006" key="3">
    <source>
        <dbReference type="Google" id="ProtNLM"/>
    </source>
</evidence>
<dbReference type="Proteomes" id="UP000182149">
    <property type="component" value="Unassembled WGS sequence"/>
</dbReference>
<sequence>MLKKVFVGIAGLIFLIFILNNVNKANDMNEKINQEAGAVEIKGNITNEEDVYAVYDLLERNLQAANDEDVETYLQTLIPEAREATKKEMTTFFETYDVKHTLLSFEVRKEDGERILVKTQQRTVNEGTEEFRNHITEANHTFVKIDGEWFIEETAMSNTQFF</sequence>
<dbReference type="SUPFAM" id="SSF54427">
    <property type="entry name" value="NTF2-like"/>
    <property type="match status" value="1"/>
</dbReference>